<evidence type="ECO:0000313" key="2">
    <source>
        <dbReference type="Proteomes" id="UP000229782"/>
    </source>
</evidence>
<organism evidence="1 2">
    <name type="scientific">Candidatus Magasanikbacteria bacterium CG11_big_fil_rev_8_21_14_0_20_43_7</name>
    <dbReference type="NCBI Taxonomy" id="1974654"/>
    <lineage>
        <taxon>Bacteria</taxon>
        <taxon>Candidatus Magasanikiibacteriota</taxon>
    </lineage>
</organism>
<evidence type="ECO:0000313" key="1">
    <source>
        <dbReference type="EMBL" id="PIR03436.1"/>
    </source>
</evidence>
<gene>
    <name evidence="1" type="ORF">COV60_00285</name>
</gene>
<accession>A0A2H0N5P7</accession>
<sequence length="203" mass="23708">MLDNLTFFKQTSWQDVFIAWKSQEGSDPVWQRFAKEEKGWESWDAWRSHQARLINAAYREWSICEIPDPNSIVPQFLMGPYRGWQKQYAEEEANTHTFADLVRDNIQWVKENIGVKTRTENFPQSTQMIGVYAEDEGKIILYEGHHRATAIAFRVHEGDPIVFAENPTIAVVKMNGEDLSKFREMLYTSTHKKDLKLQSHKVG</sequence>
<proteinExistence type="predicted"/>
<protein>
    <submittedName>
        <fullName evidence="1">Uncharacterized protein</fullName>
    </submittedName>
</protein>
<name>A0A2H0N5P7_9BACT</name>
<dbReference type="EMBL" id="PCWM01000007">
    <property type="protein sequence ID" value="PIR03436.1"/>
    <property type="molecule type" value="Genomic_DNA"/>
</dbReference>
<reference evidence="1 2" key="1">
    <citation type="submission" date="2017-09" db="EMBL/GenBank/DDBJ databases">
        <title>Depth-based differentiation of microbial function through sediment-hosted aquifers and enrichment of novel symbionts in the deep terrestrial subsurface.</title>
        <authorList>
            <person name="Probst A.J."/>
            <person name="Ladd B."/>
            <person name="Jarett J.K."/>
            <person name="Geller-Mcgrath D.E."/>
            <person name="Sieber C.M."/>
            <person name="Emerson J.B."/>
            <person name="Anantharaman K."/>
            <person name="Thomas B.C."/>
            <person name="Malmstrom R."/>
            <person name="Stieglmeier M."/>
            <person name="Klingl A."/>
            <person name="Woyke T."/>
            <person name="Ryan C.M."/>
            <person name="Banfield J.F."/>
        </authorList>
    </citation>
    <scope>NUCLEOTIDE SEQUENCE [LARGE SCALE GENOMIC DNA]</scope>
    <source>
        <strain evidence="1">CG11_big_fil_rev_8_21_14_0_20_43_7</strain>
    </source>
</reference>
<comment type="caution">
    <text evidence="1">The sequence shown here is derived from an EMBL/GenBank/DDBJ whole genome shotgun (WGS) entry which is preliminary data.</text>
</comment>
<dbReference type="Proteomes" id="UP000229782">
    <property type="component" value="Unassembled WGS sequence"/>
</dbReference>
<dbReference type="AlphaFoldDB" id="A0A2H0N5P7"/>